<protein>
    <recommendedName>
        <fullName evidence="4">DUF3558 domain-containing protein</fullName>
    </recommendedName>
</protein>
<dbReference type="RefSeq" id="WP_153520612.1">
    <property type="nucleotide sequence ID" value="NZ_JBEPDZ010000051.1"/>
</dbReference>
<sequence length="195" mass="21049">MKNLKNTERRGLKSVFSLAAAALLVLAASGCTSSDPKPTKAYKTPDSLCGTAIEPSLLEPALPPGKKISTKVTNLIGYDRCLVRVDDESALSVLISWRGGDTTTLNVASTERGGGMIIDTQLTEDRRYAWSEKGGVGQVHCPEPSVSHRKVDSRLFVTIVSLSDEKTTEPEMKKLITAYTDSVSNSDECRASKRS</sequence>
<dbReference type="EMBL" id="VCLA01000008">
    <property type="protein sequence ID" value="MQS98854.1"/>
    <property type="molecule type" value="Genomic_DNA"/>
</dbReference>
<dbReference type="PROSITE" id="PS51257">
    <property type="entry name" value="PROKAR_LIPOPROTEIN"/>
    <property type="match status" value="1"/>
</dbReference>
<gene>
    <name evidence="2" type="ORF">FF041_01145</name>
</gene>
<proteinExistence type="predicted"/>
<name>A0A646K9J8_STRJU</name>
<dbReference type="OrthoDB" id="4229683at2"/>
<evidence type="ECO:0000313" key="3">
    <source>
        <dbReference type="Proteomes" id="UP000419138"/>
    </source>
</evidence>
<accession>A0A646K9J8</accession>
<evidence type="ECO:0008006" key="4">
    <source>
        <dbReference type="Google" id="ProtNLM"/>
    </source>
</evidence>
<evidence type="ECO:0000313" key="2">
    <source>
        <dbReference type="EMBL" id="MQS98854.1"/>
    </source>
</evidence>
<keyword evidence="1" id="KW-0732">Signal</keyword>
<dbReference type="AlphaFoldDB" id="A0A646K9J8"/>
<feature type="chain" id="PRO_5038474882" description="DUF3558 domain-containing protein" evidence="1">
    <location>
        <begin position="28"/>
        <end position="195"/>
    </location>
</feature>
<comment type="caution">
    <text evidence="2">The sequence shown here is derived from an EMBL/GenBank/DDBJ whole genome shotgun (WGS) entry which is preliminary data.</text>
</comment>
<reference evidence="2 3" key="1">
    <citation type="submission" date="2019-05" db="EMBL/GenBank/DDBJ databases">
        <title>Comparative genomics and metabolomics analyses of clavulanic acid producing Streptomyces species provides insight into specialized metabolism and evolution of beta-lactam biosynthetic gene clusters.</title>
        <authorList>
            <person name="Moore M.A."/>
            <person name="Cruz-Morales P."/>
            <person name="Barona Gomez F."/>
            <person name="Kapil T."/>
        </authorList>
    </citation>
    <scope>NUCLEOTIDE SEQUENCE [LARGE SCALE GENOMIC DNA]</scope>
    <source>
        <strain evidence="2 3">NRRL 5741</strain>
    </source>
</reference>
<evidence type="ECO:0000256" key="1">
    <source>
        <dbReference type="SAM" id="SignalP"/>
    </source>
</evidence>
<dbReference type="Proteomes" id="UP000419138">
    <property type="component" value="Unassembled WGS sequence"/>
</dbReference>
<keyword evidence="3" id="KW-1185">Reference proteome</keyword>
<organism evidence="2 3">
    <name type="scientific">Streptomyces jumonjinensis</name>
    <dbReference type="NCBI Taxonomy" id="1945"/>
    <lineage>
        <taxon>Bacteria</taxon>
        <taxon>Bacillati</taxon>
        <taxon>Actinomycetota</taxon>
        <taxon>Actinomycetes</taxon>
        <taxon>Kitasatosporales</taxon>
        <taxon>Streptomycetaceae</taxon>
        <taxon>Streptomyces</taxon>
    </lineage>
</organism>
<feature type="signal peptide" evidence="1">
    <location>
        <begin position="1"/>
        <end position="27"/>
    </location>
</feature>